<accession>A0AAN7W9T9</accession>
<dbReference type="EMBL" id="JAVRQU010000004">
    <property type="protein sequence ID" value="KAK5704286.1"/>
    <property type="molecule type" value="Genomic_DNA"/>
</dbReference>
<evidence type="ECO:0000313" key="2">
    <source>
        <dbReference type="EMBL" id="KAK5704286.1"/>
    </source>
</evidence>
<proteinExistence type="predicted"/>
<feature type="compositionally biased region" description="Polar residues" evidence="1">
    <location>
        <begin position="24"/>
        <end position="35"/>
    </location>
</feature>
<evidence type="ECO:0000256" key="1">
    <source>
        <dbReference type="SAM" id="MobiDB-lite"/>
    </source>
</evidence>
<gene>
    <name evidence="2" type="ORF">LTR97_003301</name>
</gene>
<feature type="compositionally biased region" description="Acidic residues" evidence="1">
    <location>
        <begin position="115"/>
        <end position="127"/>
    </location>
</feature>
<feature type="compositionally biased region" description="Basic and acidic residues" evidence="1">
    <location>
        <begin position="67"/>
        <end position="80"/>
    </location>
</feature>
<feature type="compositionally biased region" description="Acidic residues" evidence="1">
    <location>
        <begin position="81"/>
        <end position="104"/>
    </location>
</feature>
<evidence type="ECO:0000313" key="3">
    <source>
        <dbReference type="Proteomes" id="UP001310594"/>
    </source>
</evidence>
<dbReference type="Proteomes" id="UP001310594">
    <property type="component" value="Unassembled WGS sequence"/>
</dbReference>
<feature type="region of interest" description="Disordered" evidence="1">
    <location>
        <begin position="57"/>
        <end position="201"/>
    </location>
</feature>
<reference evidence="2" key="1">
    <citation type="submission" date="2023-08" db="EMBL/GenBank/DDBJ databases">
        <title>Black Yeasts Isolated from many extreme environments.</title>
        <authorList>
            <person name="Coleine C."/>
            <person name="Stajich J.E."/>
            <person name="Selbmann L."/>
        </authorList>
    </citation>
    <scope>NUCLEOTIDE SEQUENCE</scope>
    <source>
        <strain evidence="2">CCFEE 5810</strain>
    </source>
</reference>
<protein>
    <submittedName>
        <fullName evidence="2">Uncharacterized protein</fullName>
    </submittedName>
</protein>
<dbReference type="AlphaFoldDB" id="A0AAN7W9T9"/>
<feature type="compositionally biased region" description="Polar residues" evidence="1">
    <location>
        <begin position="1"/>
        <end position="11"/>
    </location>
</feature>
<sequence length="343" mass="38684">MNNPHNFSFTPITPPQQAPHERTTNMSTPTSSSVAFDTSSNLLHVRASGHKTRLSELYTEDDGFVQDFHRQQQDSGRMEEESVDPNEFDYLDGESVYEDAEEPDLFSRSFPDVKEEGEDEDGDEIEIIDNPNQSKADARSKQPATNYHDSTEHTPGCTNNHSSRSASTPPPPTSTITSPSRNNPKPTPNPNMPGHPTQKKPEEADFVKDLRRSLTQQRKLHDKAKLFTPRLPLDAHRYWVCVLHEGRKVSTITSEKHFTWMKANRFTTIATIWHTHATTTLSNGFVLLLGHERVDFGDCLGELDYFHDKFVCLRAVGKDSEQAKGKELGEGCPPEVNEVIELD</sequence>
<name>A0AAN7W9T9_9PEZI</name>
<feature type="region of interest" description="Disordered" evidence="1">
    <location>
        <begin position="1"/>
        <end position="35"/>
    </location>
</feature>
<feature type="compositionally biased region" description="Low complexity" evidence="1">
    <location>
        <begin position="174"/>
        <end position="184"/>
    </location>
</feature>
<organism evidence="2 3">
    <name type="scientific">Elasticomyces elasticus</name>
    <dbReference type="NCBI Taxonomy" id="574655"/>
    <lineage>
        <taxon>Eukaryota</taxon>
        <taxon>Fungi</taxon>
        <taxon>Dikarya</taxon>
        <taxon>Ascomycota</taxon>
        <taxon>Pezizomycotina</taxon>
        <taxon>Dothideomycetes</taxon>
        <taxon>Dothideomycetidae</taxon>
        <taxon>Mycosphaerellales</taxon>
        <taxon>Teratosphaeriaceae</taxon>
        <taxon>Elasticomyces</taxon>
    </lineage>
</organism>
<comment type="caution">
    <text evidence="2">The sequence shown here is derived from an EMBL/GenBank/DDBJ whole genome shotgun (WGS) entry which is preliminary data.</text>
</comment>